<evidence type="ECO:0000313" key="2">
    <source>
        <dbReference type="EMBL" id="THD07712.1"/>
    </source>
</evidence>
<reference evidence="2 3" key="1">
    <citation type="submission" date="2017-02" db="EMBL/GenBank/DDBJ databases">
        <title>Whole genome sequencing of Metallibacterium scheffleri DSM 24874 (T).</title>
        <authorList>
            <person name="Kumar S."/>
            <person name="Patil P."/>
            <person name="Patil P.B."/>
        </authorList>
    </citation>
    <scope>NUCLEOTIDE SEQUENCE [LARGE SCALE GENOMIC DNA]</scope>
    <source>
        <strain evidence="2 3">DSM 24874</strain>
    </source>
</reference>
<dbReference type="EMBL" id="MWQO01000057">
    <property type="protein sequence ID" value="THD07712.1"/>
    <property type="molecule type" value="Genomic_DNA"/>
</dbReference>
<evidence type="ECO:0000256" key="1">
    <source>
        <dbReference type="SAM" id="SignalP"/>
    </source>
</evidence>
<protein>
    <submittedName>
        <fullName evidence="2">Uncharacterized protein</fullName>
    </submittedName>
</protein>
<dbReference type="Proteomes" id="UP000307749">
    <property type="component" value="Unassembled WGS sequence"/>
</dbReference>
<gene>
    <name evidence="2" type="ORF">B1806_14595</name>
</gene>
<feature type="chain" id="PRO_5020662850" evidence="1">
    <location>
        <begin position="23"/>
        <end position="140"/>
    </location>
</feature>
<accession>A0A4S3KGD0</accession>
<evidence type="ECO:0000313" key="3">
    <source>
        <dbReference type="Proteomes" id="UP000307749"/>
    </source>
</evidence>
<organism evidence="2 3">
    <name type="scientific">Metallibacterium scheffleri</name>
    <dbReference type="NCBI Taxonomy" id="993689"/>
    <lineage>
        <taxon>Bacteria</taxon>
        <taxon>Pseudomonadati</taxon>
        <taxon>Pseudomonadota</taxon>
        <taxon>Gammaproteobacteria</taxon>
        <taxon>Lysobacterales</taxon>
        <taxon>Rhodanobacteraceae</taxon>
        <taxon>Metallibacterium</taxon>
    </lineage>
</organism>
<dbReference type="STRING" id="993689.GCA_002077135_02777"/>
<name>A0A4S3KGD0_9GAMM</name>
<comment type="caution">
    <text evidence="2">The sequence shown here is derived from an EMBL/GenBank/DDBJ whole genome shotgun (WGS) entry which is preliminary data.</text>
</comment>
<dbReference type="AlphaFoldDB" id="A0A4S3KGD0"/>
<keyword evidence="3" id="KW-1185">Reference proteome</keyword>
<proteinExistence type="predicted"/>
<keyword evidence="1" id="KW-0732">Signal</keyword>
<dbReference type="RefSeq" id="WP_081128668.1">
    <property type="nucleotide sequence ID" value="NZ_LDOS01000002.1"/>
</dbReference>
<sequence>MKVHRILLATALALGVVGVAQANPVAMIYKVEGKVMVNQGQKFLPAKTGMPLSVGDRVMVMPGSQVMLDYGSGCSMTLAPNSTFTVTPDCQPILAAAGGSDAASSGTNYTPLIAVGGVVVLAALVAGGGGSSSNSNPISP</sequence>
<dbReference type="OrthoDB" id="9852483at2"/>
<feature type="signal peptide" evidence="1">
    <location>
        <begin position="1"/>
        <end position="22"/>
    </location>
</feature>